<organism evidence="1 2">
    <name type="scientific">Glarea lozoyensis (strain ATCC 20868 / MF5171)</name>
    <dbReference type="NCBI Taxonomy" id="1116229"/>
    <lineage>
        <taxon>Eukaryota</taxon>
        <taxon>Fungi</taxon>
        <taxon>Dikarya</taxon>
        <taxon>Ascomycota</taxon>
        <taxon>Pezizomycotina</taxon>
        <taxon>Leotiomycetes</taxon>
        <taxon>Helotiales</taxon>
        <taxon>Helotiaceae</taxon>
        <taxon>Glarea</taxon>
    </lineage>
</organism>
<dbReference type="HOGENOM" id="CLU_1004918_0_0_1"/>
<dbReference type="GeneID" id="19462558"/>
<dbReference type="KEGG" id="glz:GLAREA_03503"/>
<keyword evidence="2" id="KW-1185">Reference proteome</keyword>
<evidence type="ECO:0000313" key="2">
    <source>
        <dbReference type="Proteomes" id="UP000016922"/>
    </source>
</evidence>
<dbReference type="Proteomes" id="UP000016922">
    <property type="component" value="Unassembled WGS sequence"/>
</dbReference>
<evidence type="ECO:0000313" key="1">
    <source>
        <dbReference type="EMBL" id="EPE30536.1"/>
    </source>
</evidence>
<dbReference type="RefSeq" id="XP_008081947.1">
    <property type="nucleotide sequence ID" value="XM_008083756.1"/>
</dbReference>
<gene>
    <name evidence="1" type="ORF">GLAREA_03503</name>
</gene>
<sequence>MESYNKGMCQPIRLTAFDDSLLQVSRSRKEDGHAGFELKMVRHVPMYFSPSDTLYFDDLETMQSFLTSDARCSIPQTLNNSSILSVAIGRFSVVRNDSKERIILSSFCETKPWAEPDKRAIAAVYLAKLFNLEELILLIDGMDDMDWIETYEHDGRFTWNPCSKRYQLHSAQDSESVNNQPATSIETISRETLTAFKSAFELSLSKSSGPVLEALSNQRQKLYGVSRLRLPFQASAWWKNPSVTIKKGSAYRFRHSIPAFSNNIELDVFLEMKNNNL</sequence>
<dbReference type="AlphaFoldDB" id="S3DEX0"/>
<accession>S3DEX0</accession>
<name>S3DEX0_GLAL2</name>
<reference evidence="1 2" key="1">
    <citation type="journal article" date="2013" name="BMC Genomics">
        <title>Genomics-driven discovery of the pneumocandin biosynthetic gene cluster in the fungus Glarea lozoyensis.</title>
        <authorList>
            <person name="Chen L."/>
            <person name="Yue Q."/>
            <person name="Zhang X."/>
            <person name="Xiang M."/>
            <person name="Wang C."/>
            <person name="Li S."/>
            <person name="Che Y."/>
            <person name="Ortiz-Lopez F.J."/>
            <person name="Bills G.F."/>
            <person name="Liu X."/>
            <person name="An Z."/>
        </authorList>
    </citation>
    <scope>NUCLEOTIDE SEQUENCE [LARGE SCALE GENOMIC DNA]</scope>
    <source>
        <strain evidence="2">ATCC 20868 / MF5171</strain>
    </source>
</reference>
<dbReference type="EMBL" id="KE145363">
    <property type="protein sequence ID" value="EPE30536.1"/>
    <property type="molecule type" value="Genomic_DNA"/>
</dbReference>
<proteinExistence type="predicted"/>
<protein>
    <submittedName>
        <fullName evidence="1">Uncharacterized protein</fullName>
    </submittedName>
</protein>